<comment type="catalytic activity">
    <reaction evidence="14 15">
        <text>pyruvate + ATP + H2O = phosphoenolpyruvate + AMP + phosphate + 2 H(+)</text>
        <dbReference type="Rhea" id="RHEA:11364"/>
        <dbReference type="ChEBI" id="CHEBI:15361"/>
        <dbReference type="ChEBI" id="CHEBI:15377"/>
        <dbReference type="ChEBI" id="CHEBI:15378"/>
        <dbReference type="ChEBI" id="CHEBI:30616"/>
        <dbReference type="ChEBI" id="CHEBI:43474"/>
        <dbReference type="ChEBI" id="CHEBI:58702"/>
        <dbReference type="ChEBI" id="CHEBI:456215"/>
        <dbReference type="EC" id="2.7.9.2"/>
    </reaction>
</comment>
<evidence type="ECO:0000256" key="13">
    <source>
        <dbReference type="ARBA" id="ARBA00033470"/>
    </source>
</evidence>
<dbReference type="FunFam" id="3.30.470.20:FF:000017">
    <property type="entry name" value="Phosphoenolpyruvate synthase"/>
    <property type="match status" value="1"/>
</dbReference>
<dbReference type="InterPro" id="IPR018274">
    <property type="entry name" value="PEP_util_AS"/>
</dbReference>
<dbReference type="EC" id="2.7.9.2" evidence="5 15"/>
<evidence type="ECO:0000256" key="7">
    <source>
        <dbReference type="ARBA" id="ARBA00022679"/>
    </source>
</evidence>
<evidence type="ECO:0000256" key="4">
    <source>
        <dbReference type="ARBA" id="ARBA00007837"/>
    </source>
</evidence>
<evidence type="ECO:0000256" key="14">
    <source>
        <dbReference type="ARBA" id="ARBA00047700"/>
    </source>
</evidence>
<dbReference type="Pfam" id="PF01326">
    <property type="entry name" value="PPDK_N"/>
    <property type="match status" value="1"/>
</dbReference>
<dbReference type="SUPFAM" id="SSF56059">
    <property type="entry name" value="Glutathione synthetase ATP-binding domain-like"/>
    <property type="match status" value="1"/>
</dbReference>
<evidence type="ECO:0000256" key="6">
    <source>
        <dbReference type="ARBA" id="ARBA00021623"/>
    </source>
</evidence>
<keyword evidence="8 15" id="KW-0479">Metal-binding</keyword>
<dbReference type="Pfam" id="PF02896">
    <property type="entry name" value="PEP-utilizers_C"/>
    <property type="match status" value="1"/>
</dbReference>
<dbReference type="Gene3D" id="3.30.470.20">
    <property type="entry name" value="ATP-grasp fold, B domain"/>
    <property type="match status" value="1"/>
</dbReference>
<keyword evidence="11 15" id="KW-0067">ATP-binding</keyword>
<keyword evidence="20" id="KW-1185">Reference proteome</keyword>
<dbReference type="InterPro" id="IPR000121">
    <property type="entry name" value="PEP_util_C"/>
</dbReference>
<dbReference type="RefSeq" id="WP_128384856.1">
    <property type="nucleotide sequence ID" value="NZ_CP035033.1"/>
</dbReference>
<dbReference type="InterPro" id="IPR023151">
    <property type="entry name" value="PEP_util_CS"/>
</dbReference>
<dbReference type="Gene3D" id="3.50.30.10">
    <property type="entry name" value="Phosphohistidine domain"/>
    <property type="match status" value="1"/>
</dbReference>
<evidence type="ECO:0000313" key="19">
    <source>
        <dbReference type="EMBL" id="QAB15344.1"/>
    </source>
</evidence>
<keyword evidence="10 15" id="KW-0418">Kinase</keyword>
<dbReference type="InterPro" id="IPR006319">
    <property type="entry name" value="PEP_synth"/>
</dbReference>
<dbReference type="GO" id="GO:0006094">
    <property type="term" value="P:gluconeogenesis"/>
    <property type="evidence" value="ECO:0007669"/>
    <property type="project" value="UniProtKB-UniPathway"/>
</dbReference>
<keyword evidence="7 15" id="KW-0808">Transferase</keyword>
<evidence type="ECO:0000256" key="12">
    <source>
        <dbReference type="ARBA" id="ARBA00022842"/>
    </source>
</evidence>
<dbReference type="Pfam" id="PF00391">
    <property type="entry name" value="PEP-utilizers"/>
    <property type="match status" value="1"/>
</dbReference>
<dbReference type="PANTHER" id="PTHR43030:SF1">
    <property type="entry name" value="PHOSPHOENOLPYRUVATE SYNTHASE"/>
    <property type="match status" value="1"/>
</dbReference>
<comment type="pathway">
    <text evidence="3 15">Carbohydrate biosynthesis; gluconeogenesis.</text>
</comment>
<dbReference type="PIRSF" id="PIRSF000854">
    <property type="entry name" value="PEP_synthase"/>
    <property type="match status" value="1"/>
</dbReference>
<protein>
    <recommendedName>
        <fullName evidence="6 15">Phosphoenolpyruvate synthase</fullName>
        <shortName evidence="15">PEP synthase</shortName>
        <ecNumber evidence="5 15">2.7.9.2</ecNumber>
    </recommendedName>
    <alternativeName>
        <fullName evidence="13 15">Pyruvate, water dikinase</fullName>
    </alternativeName>
</protein>
<dbReference type="PROSITE" id="PS00370">
    <property type="entry name" value="PEP_ENZYMES_PHOS_SITE"/>
    <property type="match status" value="1"/>
</dbReference>
<dbReference type="FunFam" id="3.50.30.10:FF:000002">
    <property type="entry name" value="Phosphoenolpyruvate synthase"/>
    <property type="match status" value="1"/>
</dbReference>
<dbReference type="SUPFAM" id="SSF51621">
    <property type="entry name" value="Phosphoenolpyruvate/pyruvate domain"/>
    <property type="match status" value="1"/>
</dbReference>
<feature type="domain" description="PEP-utilising enzyme mobile" evidence="16">
    <location>
        <begin position="393"/>
        <end position="464"/>
    </location>
</feature>
<feature type="domain" description="PEP-utilising enzyme C-terminal" evidence="18">
    <location>
        <begin position="487"/>
        <end position="798"/>
    </location>
</feature>
<dbReference type="GO" id="GO:0008986">
    <property type="term" value="F:pyruvate, water dikinase activity"/>
    <property type="evidence" value="ECO:0007669"/>
    <property type="project" value="UniProtKB-EC"/>
</dbReference>
<comment type="cofactor">
    <cofactor evidence="1 15">
        <name>Mg(2+)</name>
        <dbReference type="ChEBI" id="CHEBI:18420"/>
    </cofactor>
</comment>
<dbReference type="GO" id="GO:0046872">
    <property type="term" value="F:metal ion binding"/>
    <property type="evidence" value="ECO:0007669"/>
    <property type="project" value="UniProtKB-KW"/>
</dbReference>
<sequence>MAKRRYIRFFDEIGIDDIPLVGGKNASLGEMFQALTPVGVPVPNGFAVTAEAYRAVLTENDLWDKLHDILDPLDESSVTDLAERGQAARQLVYHADLPQALIDEILDAYHVLSDCFTTPITMAIRSSATAEDLPTASFAGQQDTYLNISGETALLDACKRCFASLFTDRAIHYRIDQGFNHFDVGLSIGVQKMVRSDLSASGVMFSIDTETGFKDAVFITGAYGLGENVVQGAVDPDEFYVHKPTFEQGYRTVLRRHLGAKKIKMIYAADAHKSPVRNISTSLAERQAFCITDEEVLKLADYAIRIEKHYSDKIGYQRPMDIEWAKDGDDGQLYIVQARPETVASQKIGTQLKTYQISPEPDAQILATGRAVGSKVAHGQAHVIQDVAYIDQFKAGEILVTDITTPDWEPVMKIASAIITNRGGRTCHAAIIARELGIPAIVGCPQATKELESNPEITVSCAEGDTGKVYLGKQPFEIHETDLSDLEMPKTDIMLNLGNPALAFQTSFIPNQGVGLARMEFIINESVKAHPLALLQPEKITAKTILEQLTDLTRGYDSGKAFFIDKLASGIGTIAAAFYPKPVVVRLSDFKSNEYASLLGGKYFEPDEENPMLGYRGASRYISEAFEPAFALECQAIKHVREEMGFSNVIVMIPFVRRVVEAQKVIETMEKHGLKRNKNALKIYMMCEIPNNVLEMDAFAPYFDGISIGSNDLTQLVLGVDRDSALVADSYDERAEGVKTMIKWAVEGAKRNGLHSGLCGQAPSDYPEMAEFLIELGIDSISLNPDSVLKTMQCIAELEGQAKT</sequence>
<dbReference type="InterPro" id="IPR008279">
    <property type="entry name" value="PEP-util_enz_mobile_dom"/>
</dbReference>
<evidence type="ECO:0000256" key="9">
    <source>
        <dbReference type="ARBA" id="ARBA00022741"/>
    </source>
</evidence>
<dbReference type="InterPro" id="IPR036637">
    <property type="entry name" value="Phosphohistidine_dom_sf"/>
</dbReference>
<keyword evidence="9 15" id="KW-0547">Nucleotide-binding</keyword>
<evidence type="ECO:0000259" key="18">
    <source>
        <dbReference type="Pfam" id="PF02896"/>
    </source>
</evidence>
<dbReference type="Gene3D" id="3.30.1490.20">
    <property type="entry name" value="ATP-grasp fold, A domain"/>
    <property type="match status" value="1"/>
</dbReference>
<evidence type="ECO:0000256" key="15">
    <source>
        <dbReference type="PIRNR" id="PIRNR000854"/>
    </source>
</evidence>
<evidence type="ECO:0000256" key="2">
    <source>
        <dbReference type="ARBA" id="ARBA00002988"/>
    </source>
</evidence>
<dbReference type="AlphaFoldDB" id="A0A410H351"/>
<evidence type="ECO:0000256" key="11">
    <source>
        <dbReference type="ARBA" id="ARBA00022840"/>
    </source>
</evidence>
<dbReference type="Gene3D" id="3.20.20.60">
    <property type="entry name" value="Phosphoenolpyruvate-binding domains"/>
    <property type="match status" value="1"/>
</dbReference>
<reference evidence="19 20" key="1">
    <citation type="journal article" date="2018" name="Environ. Microbiol.">
        <title>Genomes of ubiquitous marine and hypersaline Hydrogenovibrio, Thiomicrorhabdus and Thiomicrospira spp. encode a diversity of mechanisms to sustain chemolithoautotrophy in heterogeneous environments.</title>
        <authorList>
            <person name="Scott K.M."/>
            <person name="Williams J."/>
            <person name="Porter C.M.B."/>
            <person name="Russel S."/>
            <person name="Harmer T.L."/>
            <person name="Paul J.H."/>
            <person name="Antonen K.M."/>
            <person name="Bridges M.K."/>
            <person name="Camper G.J."/>
            <person name="Campla C.K."/>
            <person name="Casella L.G."/>
            <person name="Chase E."/>
            <person name="Conrad J.W."/>
            <person name="Cruz M.C."/>
            <person name="Dunlap D.S."/>
            <person name="Duran L."/>
            <person name="Fahsbender E.M."/>
            <person name="Goldsmith D.B."/>
            <person name="Keeley R.F."/>
            <person name="Kondoff M.R."/>
            <person name="Kussy B.I."/>
            <person name="Lane M.K."/>
            <person name="Lawler S."/>
            <person name="Leigh B.A."/>
            <person name="Lewis C."/>
            <person name="Lostal L.M."/>
            <person name="Marking D."/>
            <person name="Mancera P.A."/>
            <person name="McClenthan E.C."/>
            <person name="McIntyre E.A."/>
            <person name="Mine J.A."/>
            <person name="Modi S."/>
            <person name="Moore B.D."/>
            <person name="Morgan W.A."/>
            <person name="Nelson K.M."/>
            <person name="Nguyen K.N."/>
            <person name="Ogburn N."/>
            <person name="Parrino D.G."/>
            <person name="Pedapudi A.D."/>
            <person name="Pelham R.P."/>
            <person name="Preece A.M."/>
            <person name="Rampersad E.A."/>
            <person name="Richardson J.C."/>
            <person name="Rodgers C.M."/>
            <person name="Schaffer B.L."/>
            <person name="Sheridan N.E."/>
            <person name="Solone M.R."/>
            <person name="Staley Z.R."/>
            <person name="Tabuchi M."/>
            <person name="Waide R.J."/>
            <person name="Wanjugi P.W."/>
            <person name="Young S."/>
            <person name="Clum A."/>
            <person name="Daum C."/>
            <person name="Huntemann M."/>
            <person name="Ivanova N."/>
            <person name="Kyrpides N."/>
            <person name="Mikhailova N."/>
            <person name="Palaniappan K."/>
            <person name="Pillay M."/>
            <person name="Reddy T.B.K."/>
            <person name="Shapiro N."/>
            <person name="Stamatis D."/>
            <person name="Varghese N."/>
            <person name="Woyke T."/>
            <person name="Boden R."/>
            <person name="Freyermuth S.K."/>
            <person name="Kerfeld C.A."/>
        </authorList>
    </citation>
    <scope>NUCLEOTIDE SEQUENCE [LARGE SCALE GENOMIC DNA]</scope>
    <source>
        <strain evidence="19 20">JR-2</strain>
    </source>
</reference>
<evidence type="ECO:0000256" key="8">
    <source>
        <dbReference type="ARBA" id="ARBA00022723"/>
    </source>
</evidence>
<dbReference type="UniPathway" id="UPA00138"/>
<evidence type="ECO:0000256" key="1">
    <source>
        <dbReference type="ARBA" id="ARBA00001946"/>
    </source>
</evidence>
<dbReference type="EMBL" id="CP035033">
    <property type="protein sequence ID" value="QAB15344.1"/>
    <property type="molecule type" value="Genomic_DNA"/>
</dbReference>
<dbReference type="FunFam" id="3.30.1490.20:FF:000010">
    <property type="entry name" value="Phosphoenolpyruvate synthase"/>
    <property type="match status" value="1"/>
</dbReference>
<comment type="similarity">
    <text evidence="4 15">Belongs to the PEP-utilizing enzyme family.</text>
</comment>
<dbReference type="PROSITE" id="PS00742">
    <property type="entry name" value="PEP_ENZYMES_2"/>
    <property type="match status" value="1"/>
</dbReference>
<dbReference type="PANTHER" id="PTHR43030">
    <property type="entry name" value="PHOSPHOENOLPYRUVATE SYNTHASE"/>
    <property type="match status" value="1"/>
</dbReference>
<dbReference type="NCBIfam" id="NF005057">
    <property type="entry name" value="PRK06464.1"/>
    <property type="match status" value="1"/>
</dbReference>
<comment type="function">
    <text evidence="2 15">Catalyzes the phosphorylation of pyruvate to phosphoenolpyruvate.</text>
</comment>
<organism evidence="19 20">
    <name type="scientific">Hydrogenovibrio thermophilus</name>
    <dbReference type="NCBI Taxonomy" id="265883"/>
    <lineage>
        <taxon>Bacteria</taxon>
        <taxon>Pseudomonadati</taxon>
        <taxon>Pseudomonadota</taxon>
        <taxon>Gammaproteobacteria</taxon>
        <taxon>Thiotrichales</taxon>
        <taxon>Piscirickettsiaceae</taxon>
        <taxon>Hydrogenovibrio</taxon>
    </lineage>
</organism>
<evidence type="ECO:0000256" key="3">
    <source>
        <dbReference type="ARBA" id="ARBA00004742"/>
    </source>
</evidence>
<dbReference type="InterPro" id="IPR002192">
    <property type="entry name" value="PPDK_AMP/ATP-bd"/>
</dbReference>
<dbReference type="NCBIfam" id="TIGR01418">
    <property type="entry name" value="PEP_synth"/>
    <property type="match status" value="1"/>
</dbReference>
<gene>
    <name evidence="19" type="ORF">EPV75_06535</name>
</gene>
<dbReference type="GO" id="GO:0005524">
    <property type="term" value="F:ATP binding"/>
    <property type="evidence" value="ECO:0007669"/>
    <property type="project" value="UniProtKB-KW"/>
</dbReference>
<keyword evidence="12 15" id="KW-0460">Magnesium</keyword>
<dbReference type="SUPFAM" id="SSF52009">
    <property type="entry name" value="Phosphohistidine domain"/>
    <property type="match status" value="1"/>
</dbReference>
<proteinExistence type="inferred from homology"/>
<dbReference type="InterPro" id="IPR040442">
    <property type="entry name" value="Pyrv_kinase-like_dom_sf"/>
</dbReference>
<dbReference type="InterPro" id="IPR013815">
    <property type="entry name" value="ATP_grasp_subdomain_1"/>
</dbReference>
<evidence type="ECO:0000313" key="20">
    <source>
        <dbReference type="Proteomes" id="UP000285478"/>
    </source>
</evidence>
<evidence type="ECO:0000256" key="10">
    <source>
        <dbReference type="ARBA" id="ARBA00022777"/>
    </source>
</evidence>
<feature type="domain" description="Pyruvate phosphate dikinase AMP/ATP-binding" evidence="17">
    <location>
        <begin position="19"/>
        <end position="351"/>
    </location>
</feature>
<accession>A0A410H351</accession>
<dbReference type="KEGG" id="htr:EPV75_06535"/>
<evidence type="ECO:0000259" key="16">
    <source>
        <dbReference type="Pfam" id="PF00391"/>
    </source>
</evidence>
<dbReference type="InterPro" id="IPR015813">
    <property type="entry name" value="Pyrv/PenolPyrv_kinase-like_dom"/>
</dbReference>
<evidence type="ECO:0000259" key="17">
    <source>
        <dbReference type="Pfam" id="PF01326"/>
    </source>
</evidence>
<keyword evidence="19" id="KW-0670">Pyruvate</keyword>
<evidence type="ECO:0000256" key="5">
    <source>
        <dbReference type="ARBA" id="ARBA00011996"/>
    </source>
</evidence>
<name>A0A410H351_9GAMM</name>
<dbReference type="Proteomes" id="UP000285478">
    <property type="component" value="Chromosome"/>
</dbReference>